<reference evidence="4 5" key="1">
    <citation type="submission" date="2021-03" db="EMBL/GenBank/DDBJ databases">
        <title>Microbacterium pauli sp. nov., isolated from microfiltered milk.</title>
        <authorList>
            <person name="Bellassi P."/>
            <person name="Fontana A."/>
            <person name="Callegari M.L."/>
            <person name="Lorenzo M."/>
            <person name="Cappa F."/>
        </authorList>
    </citation>
    <scope>NUCLEOTIDE SEQUENCE [LARGE SCALE GENOMIC DNA]</scope>
    <source>
        <strain evidence="4 5">DSM 18909</strain>
    </source>
</reference>
<organism evidence="4 5">
    <name type="scientific">Microbacterium flavum</name>
    <dbReference type="NCBI Taxonomy" id="415216"/>
    <lineage>
        <taxon>Bacteria</taxon>
        <taxon>Bacillati</taxon>
        <taxon>Actinomycetota</taxon>
        <taxon>Actinomycetes</taxon>
        <taxon>Micrococcales</taxon>
        <taxon>Microbacteriaceae</taxon>
        <taxon>Microbacterium</taxon>
    </lineage>
</organism>
<evidence type="ECO:0000313" key="5">
    <source>
        <dbReference type="Proteomes" id="UP000740605"/>
    </source>
</evidence>
<sequence length="235" mass="22853">MPRCARPRSAGGSDVAGEVTAAQLETWLRRSADVLAAHAEELTALDSAIGDADHGTNMARGFAAVVAKLDAAPADESPTLQALLKSVGMTLISKVGGASGSLYGTLFLDMGKAAPAANEVDADGFASIVAAGVAGIVGRGHAELGDKTMIDALDPAVAALQDAAASGAAPAAAAAGAAEAAAAGRDATEPLVARKGRASYLGERSAGHIDPGAASSALLLQTLADTLADDGGAGA</sequence>
<accession>A0ABS5XTW8</accession>
<evidence type="ECO:0000256" key="2">
    <source>
        <dbReference type="ARBA" id="ARBA00022777"/>
    </source>
</evidence>
<dbReference type="SUPFAM" id="SSF101473">
    <property type="entry name" value="DhaL-like"/>
    <property type="match status" value="1"/>
</dbReference>
<protein>
    <submittedName>
        <fullName evidence="4">Dihydroxyacetone kinase subunit L</fullName>
    </submittedName>
</protein>
<evidence type="ECO:0000256" key="1">
    <source>
        <dbReference type="ARBA" id="ARBA00022679"/>
    </source>
</evidence>
<dbReference type="InterPro" id="IPR036117">
    <property type="entry name" value="DhaL_dom_sf"/>
</dbReference>
<keyword evidence="2 4" id="KW-0418">Kinase</keyword>
<dbReference type="PROSITE" id="PS51480">
    <property type="entry name" value="DHAL"/>
    <property type="match status" value="1"/>
</dbReference>
<dbReference type="GO" id="GO:0016301">
    <property type="term" value="F:kinase activity"/>
    <property type="evidence" value="ECO:0007669"/>
    <property type="project" value="UniProtKB-KW"/>
</dbReference>
<evidence type="ECO:0000259" key="3">
    <source>
        <dbReference type="PROSITE" id="PS51480"/>
    </source>
</evidence>
<keyword evidence="5" id="KW-1185">Reference proteome</keyword>
<keyword evidence="1" id="KW-0808">Transferase</keyword>
<dbReference type="EMBL" id="JAFLHG010000006">
    <property type="protein sequence ID" value="MBT8797975.1"/>
    <property type="molecule type" value="Genomic_DNA"/>
</dbReference>
<dbReference type="Gene3D" id="1.25.40.340">
    <property type="match status" value="1"/>
</dbReference>
<dbReference type="InterPro" id="IPR050861">
    <property type="entry name" value="Dihydroxyacetone_Kinase"/>
</dbReference>
<proteinExistence type="predicted"/>
<name>A0ABS5XTW8_9MICO</name>
<dbReference type="Proteomes" id="UP000740605">
    <property type="component" value="Unassembled WGS sequence"/>
</dbReference>
<dbReference type="InterPro" id="IPR012737">
    <property type="entry name" value="DhaK_L_YcgS"/>
</dbReference>
<feature type="domain" description="DhaL" evidence="3">
    <location>
        <begin position="22"/>
        <end position="225"/>
    </location>
</feature>
<dbReference type="Pfam" id="PF02734">
    <property type="entry name" value="Dak2"/>
    <property type="match status" value="1"/>
</dbReference>
<comment type="caution">
    <text evidence="4">The sequence shown here is derived from an EMBL/GenBank/DDBJ whole genome shotgun (WGS) entry which is preliminary data.</text>
</comment>
<dbReference type="SMART" id="SM01120">
    <property type="entry name" value="Dak2"/>
    <property type="match status" value="1"/>
</dbReference>
<dbReference type="PANTHER" id="PTHR28629">
    <property type="entry name" value="TRIOKINASE/FMN CYCLASE"/>
    <property type="match status" value="1"/>
</dbReference>
<evidence type="ECO:0000313" key="4">
    <source>
        <dbReference type="EMBL" id="MBT8797975.1"/>
    </source>
</evidence>
<dbReference type="InterPro" id="IPR004007">
    <property type="entry name" value="DhaL_dom"/>
</dbReference>
<dbReference type="NCBIfam" id="TIGR02365">
    <property type="entry name" value="dha_L_ycgS"/>
    <property type="match status" value="1"/>
</dbReference>
<gene>
    <name evidence="4" type="primary">dhaL</name>
    <name evidence="4" type="ORF">J0P97_07820</name>
</gene>
<dbReference type="PANTHER" id="PTHR28629:SF4">
    <property type="entry name" value="TRIOKINASE_FMN CYCLASE"/>
    <property type="match status" value="1"/>
</dbReference>